<dbReference type="GO" id="GO:0004674">
    <property type="term" value="F:protein serine/threonine kinase activity"/>
    <property type="evidence" value="ECO:0000318"/>
    <property type="project" value="GO_Central"/>
</dbReference>
<dbReference type="Pfam" id="PF07714">
    <property type="entry name" value="PK_Tyr_Ser-Thr"/>
    <property type="match status" value="1"/>
</dbReference>
<dbReference type="EMBL" id="KK198756">
    <property type="protein sequence ID" value="KCW77373.1"/>
    <property type="molecule type" value="Genomic_DNA"/>
</dbReference>
<evidence type="ECO:0000259" key="2">
    <source>
        <dbReference type="PROSITE" id="PS50011"/>
    </source>
</evidence>
<evidence type="ECO:0000256" key="1">
    <source>
        <dbReference type="SAM" id="MobiDB-lite"/>
    </source>
</evidence>
<dbReference type="OMA" id="MQMNVHG"/>
<dbReference type="KEGG" id="egr:104443097"/>
<dbReference type="AlphaFoldDB" id="A0A059CFZ1"/>
<dbReference type="Gramene" id="KCW77373">
    <property type="protein sequence ID" value="KCW77373"/>
    <property type="gene ID" value="EUGRSUZ_D01728"/>
</dbReference>
<dbReference type="GO" id="GO:0005524">
    <property type="term" value="F:ATP binding"/>
    <property type="evidence" value="ECO:0007669"/>
    <property type="project" value="InterPro"/>
</dbReference>
<dbReference type="InParanoid" id="A0A059CFZ1"/>
<reference evidence="3" key="1">
    <citation type="submission" date="2013-07" db="EMBL/GenBank/DDBJ databases">
        <title>The genome of Eucalyptus grandis.</title>
        <authorList>
            <person name="Schmutz J."/>
            <person name="Hayes R."/>
            <person name="Myburg A."/>
            <person name="Tuskan G."/>
            <person name="Grattapaglia D."/>
            <person name="Rokhsar D.S."/>
        </authorList>
    </citation>
    <scope>NUCLEOTIDE SEQUENCE</scope>
    <source>
        <tissue evidence="3">Leaf extractions</tissue>
    </source>
</reference>
<dbReference type="Gene3D" id="1.10.510.10">
    <property type="entry name" value="Transferase(Phosphotransferase) domain 1"/>
    <property type="match status" value="1"/>
</dbReference>
<dbReference type="GO" id="GO:0005886">
    <property type="term" value="C:plasma membrane"/>
    <property type="evidence" value="ECO:0000318"/>
    <property type="project" value="GO_Central"/>
</dbReference>
<dbReference type="eggNOG" id="ENOG502R6BZ">
    <property type="taxonomic scope" value="Eukaryota"/>
</dbReference>
<feature type="domain" description="Protein kinase" evidence="2">
    <location>
        <begin position="57"/>
        <end position="343"/>
    </location>
</feature>
<evidence type="ECO:0000313" key="3">
    <source>
        <dbReference type="EMBL" id="KCW77373.1"/>
    </source>
</evidence>
<dbReference type="InterPro" id="IPR046959">
    <property type="entry name" value="PRK1-6/SRF4-like"/>
</dbReference>
<feature type="region of interest" description="Disordered" evidence="1">
    <location>
        <begin position="231"/>
        <end position="255"/>
    </location>
</feature>
<organism evidence="3">
    <name type="scientific">Eucalyptus grandis</name>
    <name type="common">Flooded gum</name>
    <dbReference type="NCBI Taxonomy" id="71139"/>
    <lineage>
        <taxon>Eukaryota</taxon>
        <taxon>Viridiplantae</taxon>
        <taxon>Streptophyta</taxon>
        <taxon>Embryophyta</taxon>
        <taxon>Tracheophyta</taxon>
        <taxon>Spermatophyta</taxon>
        <taxon>Magnoliopsida</taxon>
        <taxon>eudicotyledons</taxon>
        <taxon>Gunneridae</taxon>
        <taxon>Pentapetalae</taxon>
        <taxon>rosids</taxon>
        <taxon>malvids</taxon>
        <taxon>Myrtales</taxon>
        <taxon>Myrtaceae</taxon>
        <taxon>Myrtoideae</taxon>
        <taxon>Eucalypteae</taxon>
        <taxon>Eucalyptus</taxon>
    </lineage>
</organism>
<dbReference type="PANTHER" id="PTHR48007">
    <property type="entry name" value="LEUCINE-RICH REPEAT RECEPTOR-LIKE PROTEIN KINASE PXC1"/>
    <property type="match status" value="1"/>
</dbReference>
<protein>
    <recommendedName>
        <fullName evidence="2">Protein kinase domain-containing protein</fullName>
    </recommendedName>
</protein>
<dbReference type="InterPro" id="IPR011009">
    <property type="entry name" value="Kinase-like_dom_sf"/>
</dbReference>
<gene>
    <name evidence="3" type="ORF">EUGRSUZ_D01728</name>
</gene>
<dbReference type="PROSITE" id="PS50011">
    <property type="entry name" value="PROTEIN_KINASE_DOM"/>
    <property type="match status" value="1"/>
</dbReference>
<sequence>MLSRAFTKPKRSPKNGDNVTRSESILHEYEDCIVGFMDDVPLVVCDGVRGYLGVHGQPTLREVLRGSVGVMGESCLGITEKVVFLGGKVCALKRFRAVGVGKGEFGRRLQKVAQISRRCEHLVPVLVYLYSKRIKFVLCDYYPMGSLRDLLSGGRDCGHTALNWSQRLKILFTAAQAILFIHSLSPPKERKMQMNVHGNIKSANIMINTDFTACLSDYGFAQLARRTDISDTGQCMPPSPSSAATSESVHSDEMSPKGDVYNFGVVMLDVISGDKGMGDYRKCVLRKKEEIVEGRMDFFDFGADGRERSQAMQVLEMALDCTNEVAKERPPMEQILKTLATFMSA</sequence>
<name>A0A059CFZ1_EUCGR</name>
<dbReference type="OrthoDB" id="1890790at2759"/>
<dbReference type="InterPro" id="IPR001245">
    <property type="entry name" value="Ser-Thr/Tyr_kinase_cat_dom"/>
</dbReference>
<dbReference type="PANTHER" id="PTHR48007:SF55">
    <property type="entry name" value="PROTEIN KINASE DOMAIN-CONTAINING PROTEIN"/>
    <property type="match status" value="1"/>
</dbReference>
<dbReference type="SUPFAM" id="SSF56112">
    <property type="entry name" value="Protein kinase-like (PK-like)"/>
    <property type="match status" value="1"/>
</dbReference>
<proteinExistence type="predicted"/>
<accession>A0A059CFZ1</accession>
<dbReference type="InterPro" id="IPR000719">
    <property type="entry name" value="Prot_kinase_dom"/>
</dbReference>